<dbReference type="EMBL" id="CP000089">
    <property type="protein sequence ID" value="AAZ45846.1"/>
    <property type="molecule type" value="Genomic_DNA"/>
</dbReference>
<gene>
    <name evidence="7" type="ordered locus">Daro_1090</name>
</gene>
<dbReference type="InterPro" id="IPR000889">
    <property type="entry name" value="Glutathione_peroxidase"/>
</dbReference>
<dbReference type="PROSITE" id="PS51355">
    <property type="entry name" value="GLUTATHIONE_PEROXID_3"/>
    <property type="match status" value="1"/>
</dbReference>
<accession>Q47H35</accession>
<sequence length="160" mass="18037">MSQTLYDFSAQRLNGEPQDFEAYRGKVLLIVNTASECGFTPQYTGLEELYWMFKDRGFVVLGFPCNQFGGQEPGDAEAIGQFCQTRFDVTFPLFAKVDVNGDSAHPLYTWLKHEAAGVLGTEAIKWNFTKFLIDREGKVVHRYAPATRPDELVEAVEAQL</sequence>
<dbReference type="PROSITE" id="PS00763">
    <property type="entry name" value="GLUTATHIONE_PEROXID_2"/>
    <property type="match status" value="1"/>
</dbReference>
<dbReference type="CDD" id="cd00340">
    <property type="entry name" value="GSH_Peroxidase"/>
    <property type="match status" value="1"/>
</dbReference>
<dbReference type="Gene3D" id="3.40.30.10">
    <property type="entry name" value="Glutaredoxin"/>
    <property type="match status" value="1"/>
</dbReference>
<feature type="active site" evidence="4">
    <location>
        <position position="37"/>
    </location>
</feature>
<proteinExistence type="inferred from homology"/>
<dbReference type="PANTHER" id="PTHR11592">
    <property type="entry name" value="GLUTATHIONE PEROXIDASE"/>
    <property type="match status" value="1"/>
</dbReference>
<evidence type="ECO:0000256" key="4">
    <source>
        <dbReference type="PIRSR" id="PIRSR000303-1"/>
    </source>
</evidence>
<dbReference type="KEGG" id="dar:Daro_1090"/>
<dbReference type="InterPro" id="IPR036249">
    <property type="entry name" value="Thioredoxin-like_sf"/>
</dbReference>
<dbReference type="SUPFAM" id="SSF52833">
    <property type="entry name" value="Thioredoxin-like"/>
    <property type="match status" value="1"/>
</dbReference>
<keyword evidence="3 5" id="KW-0560">Oxidoreductase</keyword>
<evidence type="ECO:0000256" key="2">
    <source>
        <dbReference type="ARBA" id="ARBA00022559"/>
    </source>
</evidence>
<name>Q47H35_DECAR</name>
<keyword evidence="2 5" id="KW-0575">Peroxidase</keyword>
<dbReference type="GO" id="GO:0034599">
    <property type="term" value="P:cellular response to oxidative stress"/>
    <property type="evidence" value="ECO:0007669"/>
    <property type="project" value="TreeGrafter"/>
</dbReference>
<dbReference type="Pfam" id="PF00255">
    <property type="entry name" value="GSHPx"/>
    <property type="match status" value="1"/>
</dbReference>
<dbReference type="PRINTS" id="PR01011">
    <property type="entry name" value="GLUTPROXDASE"/>
</dbReference>
<evidence type="ECO:0000256" key="3">
    <source>
        <dbReference type="ARBA" id="ARBA00023002"/>
    </source>
</evidence>
<comment type="similarity">
    <text evidence="1 5">Belongs to the glutathione peroxidase family.</text>
</comment>
<dbReference type="PROSITE" id="PS51352">
    <property type="entry name" value="THIOREDOXIN_2"/>
    <property type="match status" value="1"/>
</dbReference>
<evidence type="ECO:0000256" key="1">
    <source>
        <dbReference type="ARBA" id="ARBA00006926"/>
    </source>
</evidence>
<evidence type="ECO:0000313" key="7">
    <source>
        <dbReference type="EMBL" id="AAZ45846.1"/>
    </source>
</evidence>
<dbReference type="PROSITE" id="PS00460">
    <property type="entry name" value="GLUTATHIONE_PEROXID_1"/>
    <property type="match status" value="1"/>
</dbReference>
<dbReference type="PIRSF" id="PIRSF000303">
    <property type="entry name" value="Glutathion_perox"/>
    <property type="match status" value="1"/>
</dbReference>
<dbReference type="eggNOG" id="COG0386">
    <property type="taxonomic scope" value="Bacteria"/>
</dbReference>
<dbReference type="GO" id="GO:0004601">
    <property type="term" value="F:peroxidase activity"/>
    <property type="evidence" value="ECO:0007669"/>
    <property type="project" value="UniProtKB-KW"/>
</dbReference>
<dbReference type="HOGENOM" id="CLU_029507_2_2_4"/>
<dbReference type="InterPro" id="IPR029759">
    <property type="entry name" value="GPX_AS"/>
</dbReference>
<dbReference type="AlphaFoldDB" id="Q47H35"/>
<protein>
    <recommendedName>
        <fullName evidence="5">Glutathione peroxidase</fullName>
    </recommendedName>
</protein>
<dbReference type="PANTHER" id="PTHR11592:SF78">
    <property type="entry name" value="GLUTATHIONE PEROXIDASE"/>
    <property type="match status" value="1"/>
</dbReference>
<reference evidence="7" key="1">
    <citation type="submission" date="2005-08" db="EMBL/GenBank/DDBJ databases">
        <title>Complete sequence of Dechloromonas aromatica RCB.</title>
        <authorList>
            <person name="Salinero K.K."/>
            <person name="Copeland A."/>
            <person name="Lucas S."/>
            <person name="Lapidus A."/>
            <person name="Barry K."/>
            <person name="Detter J.C."/>
            <person name="Glavina T."/>
            <person name="Hammon N."/>
            <person name="Israni S."/>
            <person name="Pitluck S."/>
            <person name="Di Bartolo G."/>
            <person name="Trong S."/>
            <person name="Schmutz J."/>
            <person name="Larimer F."/>
            <person name="Land M."/>
            <person name="Ivanova N."/>
            <person name="Richardson P."/>
        </authorList>
    </citation>
    <scope>NUCLEOTIDE SEQUENCE</scope>
    <source>
        <strain evidence="7">RCB</strain>
    </source>
</reference>
<feature type="domain" description="Thioredoxin" evidence="6">
    <location>
        <begin position="1"/>
        <end position="160"/>
    </location>
</feature>
<evidence type="ECO:0000256" key="5">
    <source>
        <dbReference type="RuleBase" id="RU000499"/>
    </source>
</evidence>
<evidence type="ECO:0000259" key="6">
    <source>
        <dbReference type="PROSITE" id="PS51352"/>
    </source>
</evidence>
<dbReference type="FunFam" id="3.40.30.10:FF:000010">
    <property type="entry name" value="Glutathione peroxidase"/>
    <property type="match status" value="1"/>
</dbReference>
<dbReference type="InterPro" id="IPR013766">
    <property type="entry name" value="Thioredoxin_domain"/>
</dbReference>
<dbReference type="STRING" id="159087.Daro_1090"/>
<dbReference type="OrthoDB" id="9785502at2"/>
<organism evidence="7">
    <name type="scientific">Dechloromonas aromatica (strain RCB)</name>
    <dbReference type="NCBI Taxonomy" id="159087"/>
    <lineage>
        <taxon>Bacteria</taxon>
        <taxon>Pseudomonadati</taxon>
        <taxon>Pseudomonadota</taxon>
        <taxon>Betaproteobacteria</taxon>
        <taxon>Rhodocyclales</taxon>
        <taxon>Azonexaceae</taxon>
        <taxon>Dechloromonas</taxon>
    </lineage>
</organism>
<dbReference type="InterPro" id="IPR029760">
    <property type="entry name" value="GPX_CS"/>
</dbReference>